<dbReference type="SUPFAM" id="SSF52540">
    <property type="entry name" value="P-loop containing nucleoside triphosphate hydrolases"/>
    <property type="match status" value="2"/>
</dbReference>
<feature type="compositionally biased region" description="Polar residues" evidence="4">
    <location>
        <begin position="1652"/>
        <end position="1663"/>
    </location>
</feature>
<accession>A0AAJ0M771</accession>
<dbReference type="PANTHER" id="PTHR45626:SF16">
    <property type="entry name" value="ATP-DEPENDENT HELICASE ULS1"/>
    <property type="match status" value="1"/>
</dbReference>
<reference evidence="6" key="1">
    <citation type="journal article" date="2023" name="Mol. Phylogenet. Evol.">
        <title>Genome-scale phylogeny and comparative genomics of the fungal order Sordariales.</title>
        <authorList>
            <person name="Hensen N."/>
            <person name="Bonometti L."/>
            <person name="Westerberg I."/>
            <person name="Brannstrom I.O."/>
            <person name="Guillou S."/>
            <person name="Cros-Aarteil S."/>
            <person name="Calhoun S."/>
            <person name="Haridas S."/>
            <person name="Kuo A."/>
            <person name="Mondo S."/>
            <person name="Pangilinan J."/>
            <person name="Riley R."/>
            <person name="LaButti K."/>
            <person name="Andreopoulos B."/>
            <person name="Lipzen A."/>
            <person name="Chen C."/>
            <person name="Yan M."/>
            <person name="Daum C."/>
            <person name="Ng V."/>
            <person name="Clum A."/>
            <person name="Steindorff A."/>
            <person name="Ohm R.A."/>
            <person name="Martin F."/>
            <person name="Silar P."/>
            <person name="Natvig D.O."/>
            <person name="Lalanne C."/>
            <person name="Gautier V."/>
            <person name="Ament-Velasquez S.L."/>
            <person name="Kruys A."/>
            <person name="Hutchinson M.I."/>
            <person name="Powell A.J."/>
            <person name="Barry K."/>
            <person name="Miller A.N."/>
            <person name="Grigoriev I.V."/>
            <person name="Debuchy R."/>
            <person name="Gladieux P."/>
            <person name="Hiltunen Thoren M."/>
            <person name="Johannesson H."/>
        </authorList>
    </citation>
    <scope>NUCLEOTIDE SEQUENCE</scope>
    <source>
        <strain evidence="6">CBS 333.67</strain>
    </source>
</reference>
<dbReference type="GO" id="GO:0006281">
    <property type="term" value="P:DNA repair"/>
    <property type="evidence" value="ECO:0007669"/>
    <property type="project" value="TreeGrafter"/>
</dbReference>
<dbReference type="PROSITE" id="PS51194">
    <property type="entry name" value="HELICASE_CTER"/>
    <property type="match status" value="1"/>
</dbReference>
<dbReference type="RefSeq" id="XP_062727152.1">
    <property type="nucleotide sequence ID" value="XM_062867682.1"/>
</dbReference>
<dbReference type="Proteomes" id="UP001273166">
    <property type="component" value="Unassembled WGS sequence"/>
</dbReference>
<dbReference type="InterPro" id="IPR049730">
    <property type="entry name" value="SNF2/RAD54-like_C"/>
</dbReference>
<dbReference type="PANTHER" id="PTHR45626">
    <property type="entry name" value="TRANSCRIPTION TERMINATION FACTOR 2-RELATED"/>
    <property type="match status" value="1"/>
</dbReference>
<dbReference type="CDD" id="cd18793">
    <property type="entry name" value="SF2_C_SNF"/>
    <property type="match status" value="1"/>
</dbReference>
<dbReference type="Pfam" id="PF00271">
    <property type="entry name" value="Helicase_C"/>
    <property type="match status" value="1"/>
</dbReference>
<dbReference type="GO" id="GO:0005524">
    <property type="term" value="F:ATP binding"/>
    <property type="evidence" value="ECO:0007669"/>
    <property type="project" value="UniProtKB-KW"/>
</dbReference>
<dbReference type="Gene3D" id="3.40.50.300">
    <property type="entry name" value="P-loop containing nucleotide triphosphate hydrolases"/>
    <property type="match status" value="2"/>
</dbReference>
<reference evidence="6" key="2">
    <citation type="submission" date="2023-06" db="EMBL/GenBank/DDBJ databases">
        <authorList>
            <consortium name="Lawrence Berkeley National Laboratory"/>
            <person name="Mondo S.J."/>
            <person name="Hensen N."/>
            <person name="Bonometti L."/>
            <person name="Westerberg I."/>
            <person name="Brannstrom I.O."/>
            <person name="Guillou S."/>
            <person name="Cros-Aarteil S."/>
            <person name="Calhoun S."/>
            <person name="Haridas S."/>
            <person name="Kuo A."/>
            <person name="Pangilinan J."/>
            <person name="Riley R."/>
            <person name="Labutti K."/>
            <person name="Andreopoulos B."/>
            <person name="Lipzen A."/>
            <person name="Chen C."/>
            <person name="Yanf M."/>
            <person name="Daum C."/>
            <person name="Ng V."/>
            <person name="Clum A."/>
            <person name="Steindorff A."/>
            <person name="Ohm R."/>
            <person name="Martin F."/>
            <person name="Silar P."/>
            <person name="Natvig D."/>
            <person name="Lalanne C."/>
            <person name="Gautier V."/>
            <person name="Ament-Velasquez S.L."/>
            <person name="Kruys A."/>
            <person name="Hutchinson M.I."/>
            <person name="Powell A.J."/>
            <person name="Barry K."/>
            <person name="Miller A.N."/>
            <person name="Grigoriev I.V."/>
            <person name="Debuchy R."/>
            <person name="Gladieux P."/>
            <person name="Thoren M.H."/>
            <person name="Johannesson H."/>
        </authorList>
    </citation>
    <scope>NUCLEOTIDE SEQUENCE</scope>
    <source>
        <strain evidence="6">CBS 333.67</strain>
    </source>
</reference>
<feature type="compositionally biased region" description="Acidic residues" evidence="4">
    <location>
        <begin position="1669"/>
        <end position="1679"/>
    </location>
</feature>
<protein>
    <recommendedName>
        <fullName evidence="5">Helicase C-terminal domain-containing protein</fullName>
    </recommendedName>
</protein>
<dbReference type="InterPro" id="IPR050628">
    <property type="entry name" value="SNF2_RAD54_helicase_TF"/>
</dbReference>
<dbReference type="SMART" id="SM00490">
    <property type="entry name" value="HELICc"/>
    <property type="match status" value="1"/>
</dbReference>
<feature type="compositionally biased region" description="Acidic residues" evidence="4">
    <location>
        <begin position="845"/>
        <end position="862"/>
    </location>
</feature>
<feature type="compositionally biased region" description="Low complexity" evidence="4">
    <location>
        <begin position="1547"/>
        <end position="1559"/>
    </location>
</feature>
<gene>
    <name evidence="6" type="ORF">B0T15DRAFT_507940</name>
</gene>
<evidence type="ECO:0000313" key="6">
    <source>
        <dbReference type="EMBL" id="KAK3311372.1"/>
    </source>
</evidence>
<keyword evidence="3" id="KW-0067">ATP-binding</keyword>
<dbReference type="GeneID" id="87886511"/>
<feature type="compositionally biased region" description="Polar residues" evidence="4">
    <location>
        <begin position="32"/>
        <end position="41"/>
    </location>
</feature>
<evidence type="ECO:0000256" key="2">
    <source>
        <dbReference type="ARBA" id="ARBA00022801"/>
    </source>
</evidence>
<evidence type="ECO:0000259" key="5">
    <source>
        <dbReference type="PROSITE" id="PS51194"/>
    </source>
</evidence>
<dbReference type="InterPro" id="IPR000330">
    <property type="entry name" value="SNF2_N"/>
</dbReference>
<dbReference type="Pfam" id="PF00176">
    <property type="entry name" value="SNF2-rel_dom"/>
    <property type="match status" value="1"/>
</dbReference>
<dbReference type="GO" id="GO:0008094">
    <property type="term" value="F:ATP-dependent activity, acting on DNA"/>
    <property type="evidence" value="ECO:0007669"/>
    <property type="project" value="TreeGrafter"/>
</dbReference>
<dbReference type="GO" id="GO:0005634">
    <property type="term" value="C:nucleus"/>
    <property type="evidence" value="ECO:0007669"/>
    <property type="project" value="TreeGrafter"/>
</dbReference>
<feature type="region of interest" description="Disordered" evidence="4">
    <location>
        <begin position="1533"/>
        <end position="1679"/>
    </location>
</feature>
<evidence type="ECO:0000313" key="7">
    <source>
        <dbReference type="Proteomes" id="UP001273166"/>
    </source>
</evidence>
<sequence length="1679" mass="186797">MPRGRARGASRGGASRGGPSRGGVSSRRENATKNTNTQVTNHPELPPFPADREKGWTDEDFACFAKYPFFPAHRDISQLHEISIPAPRLWLMSATNPEFVAQHKKFDSGFMTSHRLPTHGGYHNMHAFLDMGLEPPGWWQRTIKENPDEGLRYPVIPAESEPQSAQRAATVNDHSAKRLKGQTLAYVLEVNSNLTNSDYAAILSYPSVQTMALHTDLEGKLAWFKQGNCHGDPLKYPGTQIESWSGLFSSIPDMFTSSGTAPLFKALASAPSPIPVVYVRRGDIQDPVASTAFERYQIATTPTIIAGLLAYLKNTTVGANGQGAPRYVQHALGTPGTYGGYHADDWVRAVLHMLYFLDRRSGKQRLDGKNGPKGVVGKVYLFRVEDSGELLSAELHAEIAQNVQSLQNFHLSTAVRSERKTLSAEQRRELYTTGEIYSRMYKRTMTLLMQDFANLQRDNLRRKNGEKRPAPAKENDIPPMSGLILHELIDHFYKDGRFKEPRQTRIEGDITKSYPQFFKGDESFQEFLSTQEQLVDHLAEADRRPGESWEQTRDRVEQELKLSFAIKEILERGHPFVRDPNYSDAKWLTDAVELSGWLKEPEPPTPATEGGEAPGPSTPAPAGQSDSAKDPRSPLRFDYASLKAKYPWAQWDLGGEAGKHLLAHQLIDALIIHKLESMPFKTWLCMNEVGTGKTFTYIHSVSLAVAELERKHASGEAISAWPTLVAVPASLLAQTFTEAVRNFPGLKFHAWYGHSTNIGRDDPRKGATLSTSQFDEMMHHWSQQKGSPNTARNVVLTSYTTMAKRWVSSVNARYKPSEMVGPWKLDQVELRKRERGKTPMRPDPVDEDGSGSEDGDDDVYDEDMDSDVLAEPVYEPVYDSSDDDALGSSKPKIAKCKIYTLRMTSCKDFKWRCVIADEAATMRHRERLAWRMIRLIPKEALGFVSATPAQNRETGGMDRYFTMPPGLSATDLIADDFRPSYEGLEAITRFSPDENSVVAQLKHMDEVLGHRWWFLSETVQSMITDGRSLSDRTNRILKQNQLIVLNRGMNTKVTLPNGQAVYPQDNIPPMRIISVELGYGHRANQVVEETDSILANISLGKVDVPEGTDHIHEDSRPTGAGENQALSLALVRALQYLAHDFHAWRMLYEEDDVTKMETSRLIEMAEEQRKASRSLSRAENVRKATKAHLTSKGKPARLGTELVQRIVHDCSDGGLSWVYATLNRDPDHMPPSERPAMTHFAMADSPSLAFVLKTCLEYKEKGKRVLVVVNSPWIQQMTVAALRKASFNTLNIHSGMSTQMREAAMQEWNSESAKVDVLVLNSAVSSAGLNCHLQCSVGIGFGFVWNVSTILQFIGRLFRIGQKWPVEWYLPHVISPRIRETSGADSDAFQQLFAYEAARLLIVTPFNRYAWVSEPPQSIADYSTRRNMVMGDFFSALVQKMMTDPPPEGPVFDTIRDSVPLIGSVFVDKYLRTGDSYRDVTPEDMTWSNIYDTVPQLLREWEERHERFCMPPIGEPERDQSAFRTRGKAVMRALNMTPVKTPRKRAQASGGSSGRPAGAGKRKAEDALESPTKRVARRTGKGNAVATPSSPADEVEPESPPDSGAGAELPSSVGMEPESSPGEEMGAESSPVTGVEPVSTPGEEMGAESPPGDQSESELSSVASADLESNGEGDGPVDN</sequence>
<dbReference type="InterPro" id="IPR001650">
    <property type="entry name" value="Helicase_C-like"/>
</dbReference>
<feature type="compositionally biased region" description="Basic residues" evidence="4">
    <location>
        <begin position="1183"/>
        <end position="1193"/>
    </location>
</feature>
<feature type="region of interest" description="Disordered" evidence="4">
    <location>
        <begin position="1"/>
        <end position="52"/>
    </location>
</feature>
<evidence type="ECO:0000256" key="4">
    <source>
        <dbReference type="SAM" id="MobiDB-lite"/>
    </source>
</evidence>
<keyword evidence="2" id="KW-0378">Hydrolase</keyword>
<evidence type="ECO:0000256" key="1">
    <source>
        <dbReference type="ARBA" id="ARBA00022741"/>
    </source>
</evidence>
<dbReference type="GO" id="GO:0016787">
    <property type="term" value="F:hydrolase activity"/>
    <property type="evidence" value="ECO:0007669"/>
    <property type="project" value="UniProtKB-KW"/>
</dbReference>
<feature type="compositionally biased region" description="Gly residues" evidence="4">
    <location>
        <begin position="10"/>
        <end position="21"/>
    </location>
</feature>
<feature type="region of interest" description="Disordered" evidence="4">
    <location>
        <begin position="597"/>
        <end position="632"/>
    </location>
</feature>
<dbReference type="EMBL" id="JAUDZG010000001">
    <property type="protein sequence ID" value="KAK3311372.1"/>
    <property type="molecule type" value="Genomic_DNA"/>
</dbReference>
<organism evidence="6 7">
    <name type="scientific">Chaetomium strumarium</name>
    <dbReference type="NCBI Taxonomy" id="1170767"/>
    <lineage>
        <taxon>Eukaryota</taxon>
        <taxon>Fungi</taxon>
        <taxon>Dikarya</taxon>
        <taxon>Ascomycota</taxon>
        <taxon>Pezizomycotina</taxon>
        <taxon>Sordariomycetes</taxon>
        <taxon>Sordariomycetidae</taxon>
        <taxon>Sordariales</taxon>
        <taxon>Chaetomiaceae</taxon>
        <taxon>Chaetomium</taxon>
    </lineage>
</organism>
<proteinExistence type="predicted"/>
<feature type="domain" description="Helicase C-terminal" evidence="5">
    <location>
        <begin position="1251"/>
        <end position="1401"/>
    </location>
</feature>
<keyword evidence="1" id="KW-0547">Nucleotide-binding</keyword>
<evidence type="ECO:0000256" key="3">
    <source>
        <dbReference type="ARBA" id="ARBA00022840"/>
    </source>
</evidence>
<comment type="caution">
    <text evidence="6">The sequence shown here is derived from an EMBL/GenBank/DDBJ whole genome shotgun (WGS) entry which is preliminary data.</text>
</comment>
<name>A0AAJ0M771_9PEZI</name>
<keyword evidence="7" id="KW-1185">Reference proteome</keyword>
<dbReference type="InterPro" id="IPR027417">
    <property type="entry name" value="P-loop_NTPase"/>
</dbReference>
<feature type="region of interest" description="Disordered" evidence="4">
    <location>
        <begin position="833"/>
        <end position="862"/>
    </location>
</feature>
<feature type="region of interest" description="Disordered" evidence="4">
    <location>
        <begin position="1173"/>
        <end position="1193"/>
    </location>
</feature>